<dbReference type="Gene3D" id="3.30.200.20">
    <property type="entry name" value="Phosphorylase Kinase, domain 1"/>
    <property type="match status" value="1"/>
</dbReference>
<dbReference type="EMBL" id="JAKIKU010000003">
    <property type="protein sequence ID" value="MCL1045255.1"/>
    <property type="molecule type" value="Genomic_DNA"/>
</dbReference>
<dbReference type="InterPro" id="IPR011009">
    <property type="entry name" value="Kinase-like_dom_sf"/>
</dbReference>
<dbReference type="RefSeq" id="WP_248955362.1">
    <property type="nucleotide sequence ID" value="NZ_JAKIKU010000003.1"/>
</dbReference>
<comment type="caution">
    <text evidence="1">The sequence shown here is derived from an EMBL/GenBank/DDBJ whole genome shotgun (WGS) entry which is preliminary data.</text>
</comment>
<keyword evidence="2" id="KW-1185">Reference proteome</keyword>
<dbReference type="SUPFAM" id="SSF56112">
    <property type="entry name" value="Protein kinase-like (PK-like)"/>
    <property type="match status" value="1"/>
</dbReference>
<dbReference type="Gene3D" id="3.90.1200.10">
    <property type="match status" value="1"/>
</dbReference>
<gene>
    <name evidence="1" type="ORF">L2737_07925</name>
</gene>
<proteinExistence type="predicted"/>
<evidence type="ECO:0000313" key="1">
    <source>
        <dbReference type="EMBL" id="MCL1045255.1"/>
    </source>
</evidence>
<sequence length="361" mass="41778">MKKFNPWSVLPASFQRLLPSNLVNEISSHCIGVTKLSAGLSNSNYRLHMLHQDWVLRDNKNVQQWCDRDNEVICWQMVEAVKLAPKLIWKSANKQFYLSEFIKQDRFDWSSIYSEYGFNSRERPVNSVFHLNPISQSAEDQTLLKNKQQQALDPVEHLLTLLCELSRLPLPPRVISLTQQWQVYLESLTTISQVEKNQQWQSSFRQLKQRQVEMNAWLADLESCLIAPQFCHRDLSPYNLLFCDDKLQCIDFEYCAASHPMFDLASVLTTHQLTSHQVTSLCKQYFAEQPNLKAGASQYVRQIINCFWMFAAAWALMMAGTEVEDTGMEVEVPIVGNKLTDIAEVKASYFTLFNKYLSLIS</sequence>
<dbReference type="PANTHER" id="PTHR40086:SF1">
    <property type="entry name" value="CELL CYCLE REGULATOR CCRZ"/>
    <property type="match status" value="1"/>
</dbReference>
<dbReference type="PANTHER" id="PTHR40086">
    <property type="entry name" value="PHOSPHOTRANSFERASE YTMP-RELATED"/>
    <property type="match status" value="1"/>
</dbReference>
<accession>A0ABT0KN34</accession>
<dbReference type="Proteomes" id="UP001202134">
    <property type="component" value="Unassembled WGS sequence"/>
</dbReference>
<name>A0ABT0KN34_9GAMM</name>
<protein>
    <submittedName>
        <fullName evidence="1">Phosphotransferase</fullName>
    </submittedName>
</protein>
<reference evidence="1 2" key="1">
    <citation type="submission" date="2022-01" db="EMBL/GenBank/DDBJ databases">
        <title>Whole genome-based taxonomy of the Shewanellaceae.</title>
        <authorList>
            <person name="Martin-Rodriguez A.J."/>
        </authorList>
    </citation>
    <scope>NUCLEOTIDE SEQUENCE [LARGE SCALE GENOMIC DNA]</scope>
    <source>
        <strain evidence="1 2">DSM 24955</strain>
    </source>
</reference>
<dbReference type="InterPro" id="IPR052077">
    <property type="entry name" value="CcrZ_PhaseVar_Mediator"/>
</dbReference>
<organism evidence="1 2">
    <name type="scientific">Shewanella electrodiphila</name>
    <dbReference type="NCBI Taxonomy" id="934143"/>
    <lineage>
        <taxon>Bacteria</taxon>
        <taxon>Pseudomonadati</taxon>
        <taxon>Pseudomonadota</taxon>
        <taxon>Gammaproteobacteria</taxon>
        <taxon>Alteromonadales</taxon>
        <taxon>Shewanellaceae</taxon>
        <taxon>Shewanella</taxon>
    </lineage>
</organism>
<evidence type="ECO:0000313" key="2">
    <source>
        <dbReference type="Proteomes" id="UP001202134"/>
    </source>
</evidence>
<dbReference type="Pfam" id="PF01633">
    <property type="entry name" value="Choline_kinase"/>
    <property type="match status" value="1"/>
</dbReference>